<keyword evidence="2" id="KW-1185">Reference proteome</keyword>
<gene>
    <name evidence="1" type="ORF">VTL71DRAFT_10138</name>
</gene>
<evidence type="ECO:0000313" key="1">
    <source>
        <dbReference type="EMBL" id="KAL2059754.1"/>
    </source>
</evidence>
<sequence>MPKCPENHFYICAALYLDFVNCSFILVKQTIVLIMKLLYLSTFACAASAAIVDKRAVANNNCGRAVAGTAKGAAFQSSAKADCSSNVVVRTTVLVTPSVSTVFQTSVAQATLQSTLLATSTSTSLATVTSFTAQTEISFATQYSTVVQDTTQTNQIPYTATTTSTATSTLTFGAASTVTIYTSAFAPVKRAAQTIPAYASACRSFEEYGSACSVVGVAPGPTTIYSTLPASTATSIISQTSTATSFVTSTVVSGVDVIVSEASTKTTIQTVTTTLAVTTTNAQTAFSTATIGISTVVETSTIEVPAAAQTVFLPIPTFKVQMQREAGGPNLFMKIRANDIASIDGTADSSAATTFTINSNSEMYAISNGRFICGSVGRAGNYINLVSRSIIANFPTYYQPMACSIVGAMHELVCQFGDTHNFTIYNNQFFYSVPDYQRNPNYRGFIVPV</sequence>
<evidence type="ECO:0000313" key="2">
    <source>
        <dbReference type="Proteomes" id="UP001595075"/>
    </source>
</evidence>
<name>A0ABR4BPP6_9HELO</name>
<organism evidence="1 2">
    <name type="scientific">Oculimacula yallundae</name>
    <dbReference type="NCBI Taxonomy" id="86028"/>
    <lineage>
        <taxon>Eukaryota</taxon>
        <taxon>Fungi</taxon>
        <taxon>Dikarya</taxon>
        <taxon>Ascomycota</taxon>
        <taxon>Pezizomycotina</taxon>
        <taxon>Leotiomycetes</taxon>
        <taxon>Helotiales</taxon>
        <taxon>Ploettnerulaceae</taxon>
        <taxon>Oculimacula</taxon>
    </lineage>
</organism>
<proteinExistence type="predicted"/>
<reference evidence="1 2" key="1">
    <citation type="journal article" date="2024" name="Commun. Biol.">
        <title>Comparative genomic analysis of thermophilic fungi reveals convergent evolutionary adaptations and gene losses.</title>
        <authorList>
            <person name="Steindorff A.S."/>
            <person name="Aguilar-Pontes M.V."/>
            <person name="Robinson A.J."/>
            <person name="Andreopoulos B."/>
            <person name="LaButti K."/>
            <person name="Kuo A."/>
            <person name="Mondo S."/>
            <person name="Riley R."/>
            <person name="Otillar R."/>
            <person name="Haridas S."/>
            <person name="Lipzen A."/>
            <person name="Grimwood J."/>
            <person name="Schmutz J."/>
            <person name="Clum A."/>
            <person name="Reid I.D."/>
            <person name="Moisan M.C."/>
            <person name="Butler G."/>
            <person name="Nguyen T.T.M."/>
            <person name="Dewar K."/>
            <person name="Conant G."/>
            <person name="Drula E."/>
            <person name="Henrissat B."/>
            <person name="Hansel C."/>
            <person name="Singer S."/>
            <person name="Hutchinson M.I."/>
            <person name="de Vries R.P."/>
            <person name="Natvig D.O."/>
            <person name="Powell A.J."/>
            <person name="Tsang A."/>
            <person name="Grigoriev I.V."/>
        </authorList>
    </citation>
    <scope>NUCLEOTIDE SEQUENCE [LARGE SCALE GENOMIC DNA]</scope>
    <source>
        <strain evidence="1 2">CBS 494.80</strain>
    </source>
</reference>
<protein>
    <submittedName>
        <fullName evidence="1">Uncharacterized protein</fullName>
    </submittedName>
</protein>
<comment type="caution">
    <text evidence="1">The sequence shown here is derived from an EMBL/GenBank/DDBJ whole genome shotgun (WGS) entry which is preliminary data.</text>
</comment>
<dbReference type="Proteomes" id="UP001595075">
    <property type="component" value="Unassembled WGS sequence"/>
</dbReference>
<accession>A0ABR4BPP6</accession>
<dbReference type="EMBL" id="JAZHXI010000026">
    <property type="protein sequence ID" value="KAL2059754.1"/>
    <property type="molecule type" value="Genomic_DNA"/>
</dbReference>